<name>A0A941IC61_9BACI</name>
<reference evidence="5" key="1">
    <citation type="submission" date="2021-04" db="EMBL/GenBank/DDBJ databases">
        <title>Isolation and polyphasic classification of algal microorganism.</title>
        <authorList>
            <person name="Wang S."/>
        </authorList>
    </citation>
    <scope>NUCLEOTIDE SEQUENCE</scope>
    <source>
        <strain evidence="5">720a</strain>
    </source>
</reference>
<dbReference type="PROSITE" id="PS50893">
    <property type="entry name" value="ABC_TRANSPORTER_2"/>
    <property type="match status" value="1"/>
</dbReference>
<keyword evidence="1" id="KW-0813">Transport</keyword>
<evidence type="ECO:0000256" key="3">
    <source>
        <dbReference type="ARBA" id="ARBA00022840"/>
    </source>
</evidence>
<proteinExistence type="predicted"/>
<dbReference type="GO" id="GO:0005524">
    <property type="term" value="F:ATP binding"/>
    <property type="evidence" value="ECO:0007669"/>
    <property type="project" value="UniProtKB-KW"/>
</dbReference>
<dbReference type="Pfam" id="PF00005">
    <property type="entry name" value="ABC_tran"/>
    <property type="match status" value="1"/>
</dbReference>
<dbReference type="Gene3D" id="3.40.50.300">
    <property type="entry name" value="P-loop containing nucleotide triphosphate hydrolases"/>
    <property type="match status" value="1"/>
</dbReference>
<organism evidence="5 6">
    <name type="scientific">Virgibacillus salarius</name>
    <dbReference type="NCBI Taxonomy" id="447199"/>
    <lineage>
        <taxon>Bacteria</taxon>
        <taxon>Bacillati</taxon>
        <taxon>Bacillota</taxon>
        <taxon>Bacilli</taxon>
        <taxon>Bacillales</taxon>
        <taxon>Bacillaceae</taxon>
        <taxon>Virgibacillus</taxon>
    </lineage>
</organism>
<dbReference type="RefSeq" id="WP_026682969.1">
    <property type="nucleotide sequence ID" value="NZ_JAGSOT010000044.1"/>
</dbReference>
<gene>
    <name evidence="5" type="ORF">KCX74_13985</name>
</gene>
<sequence length="282" mass="32118">MNGIMEISNLEKGLDSFHLGPINLTLEPGTITALVGNNGSGKSTILKLIMNLVKPDKGNIKVLNKFVHGPDEGWKTTVSYQPQPIIGWNAFSGRTLKKFIAPYYPNWDEHLFEEMVKRFDISLDKKFIHLSPGSQQKLCLALTLPKNTPLLLLDEPTTFMDIPAKQVFLDMIVAWMERGDRAIVMTSHQSSDIMKLADYLCVLKRGEWVGTYEKEALNNMFKRYWLSDTLPEERIPGELLRTNNQIISNNPDDTEAYFHNQHIKSSSQARLDLEEIITLLVE</sequence>
<dbReference type="InterPro" id="IPR027417">
    <property type="entry name" value="P-loop_NTPase"/>
</dbReference>
<dbReference type="PANTHER" id="PTHR42939">
    <property type="entry name" value="ABC TRANSPORTER ATP-BINDING PROTEIN ALBC-RELATED"/>
    <property type="match status" value="1"/>
</dbReference>
<evidence type="ECO:0000259" key="4">
    <source>
        <dbReference type="PROSITE" id="PS50893"/>
    </source>
</evidence>
<dbReference type="AlphaFoldDB" id="A0A941IC61"/>
<evidence type="ECO:0000313" key="6">
    <source>
        <dbReference type="Proteomes" id="UP000675284"/>
    </source>
</evidence>
<feature type="domain" description="ABC transporter" evidence="4">
    <location>
        <begin position="4"/>
        <end position="230"/>
    </location>
</feature>
<dbReference type="InterPro" id="IPR051782">
    <property type="entry name" value="ABC_Transporter_VariousFunc"/>
</dbReference>
<dbReference type="GO" id="GO:0016887">
    <property type="term" value="F:ATP hydrolysis activity"/>
    <property type="evidence" value="ECO:0007669"/>
    <property type="project" value="InterPro"/>
</dbReference>
<dbReference type="CDD" id="cd03230">
    <property type="entry name" value="ABC_DR_subfamily_A"/>
    <property type="match status" value="1"/>
</dbReference>
<accession>A0A941IC61</accession>
<keyword evidence="3 5" id="KW-0067">ATP-binding</keyword>
<dbReference type="PANTHER" id="PTHR42939:SF3">
    <property type="entry name" value="ABC TRANSPORTER ATP-BINDING COMPONENT"/>
    <property type="match status" value="1"/>
</dbReference>
<dbReference type="SUPFAM" id="SSF52540">
    <property type="entry name" value="P-loop containing nucleoside triphosphate hydrolases"/>
    <property type="match status" value="1"/>
</dbReference>
<dbReference type="InterPro" id="IPR003593">
    <property type="entry name" value="AAA+_ATPase"/>
</dbReference>
<evidence type="ECO:0000256" key="1">
    <source>
        <dbReference type="ARBA" id="ARBA00022448"/>
    </source>
</evidence>
<dbReference type="EMBL" id="JAGSOT010000044">
    <property type="protein sequence ID" value="MBR7797146.1"/>
    <property type="molecule type" value="Genomic_DNA"/>
</dbReference>
<comment type="caution">
    <text evidence="5">The sequence shown here is derived from an EMBL/GenBank/DDBJ whole genome shotgun (WGS) entry which is preliminary data.</text>
</comment>
<evidence type="ECO:0000256" key="2">
    <source>
        <dbReference type="ARBA" id="ARBA00022741"/>
    </source>
</evidence>
<keyword evidence="6" id="KW-1185">Reference proteome</keyword>
<evidence type="ECO:0000313" key="5">
    <source>
        <dbReference type="EMBL" id="MBR7797146.1"/>
    </source>
</evidence>
<dbReference type="Proteomes" id="UP000675284">
    <property type="component" value="Unassembled WGS sequence"/>
</dbReference>
<dbReference type="SMART" id="SM00382">
    <property type="entry name" value="AAA"/>
    <property type="match status" value="1"/>
</dbReference>
<keyword evidence="2" id="KW-0547">Nucleotide-binding</keyword>
<dbReference type="InterPro" id="IPR003439">
    <property type="entry name" value="ABC_transporter-like_ATP-bd"/>
</dbReference>
<protein>
    <submittedName>
        <fullName evidence="5">ABC transporter ATP-binding protein</fullName>
    </submittedName>
</protein>